<gene>
    <name evidence="1" type="ORF">A2318_01420</name>
</gene>
<accession>A0A1F7W3C6</accession>
<dbReference type="Proteomes" id="UP000177331">
    <property type="component" value="Unassembled WGS sequence"/>
</dbReference>
<evidence type="ECO:0000313" key="2">
    <source>
        <dbReference type="Proteomes" id="UP000177331"/>
    </source>
</evidence>
<reference evidence="1 2" key="1">
    <citation type="journal article" date="2016" name="Nat. Commun.">
        <title>Thousands of microbial genomes shed light on interconnected biogeochemical processes in an aquifer system.</title>
        <authorList>
            <person name="Anantharaman K."/>
            <person name="Brown C.T."/>
            <person name="Hug L.A."/>
            <person name="Sharon I."/>
            <person name="Castelle C.J."/>
            <person name="Probst A.J."/>
            <person name="Thomas B.C."/>
            <person name="Singh A."/>
            <person name="Wilkins M.J."/>
            <person name="Karaoz U."/>
            <person name="Brodie E.L."/>
            <person name="Williams K.H."/>
            <person name="Hubbard S.S."/>
            <person name="Banfield J.F."/>
        </authorList>
    </citation>
    <scope>NUCLEOTIDE SEQUENCE [LARGE SCALE GENOMIC DNA]</scope>
</reference>
<dbReference type="AlphaFoldDB" id="A0A1F7W3C6"/>
<evidence type="ECO:0008006" key="3">
    <source>
        <dbReference type="Google" id="ProtNLM"/>
    </source>
</evidence>
<comment type="caution">
    <text evidence="1">The sequence shown here is derived from an EMBL/GenBank/DDBJ whole genome shotgun (WGS) entry which is preliminary data.</text>
</comment>
<name>A0A1F7W3C6_9BACT</name>
<dbReference type="NCBIfam" id="TIGR04256">
    <property type="entry name" value="GxxExxY"/>
    <property type="match status" value="1"/>
</dbReference>
<organism evidence="1 2">
    <name type="scientific">Candidatus Uhrbacteria bacterium RIFOXYB2_FULL_45_11</name>
    <dbReference type="NCBI Taxonomy" id="1802421"/>
    <lineage>
        <taxon>Bacteria</taxon>
        <taxon>Candidatus Uhriibacteriota</taxon>
    </lineage>
</organism>
<protein>
    <recommendedName>
        <fullName evidence="3">GxxExxY protein</fullName>
    </recommendedName>
</protein>
<proteinExistence type="predicted"/>
<dbReference type="InterPro" id="IPR026350">
    <property type="entry name" value="GxxExxY"/>
</dbReference>
<dbReference type="EMBL" id="MGFD01000054">
    <property type="protein sequence ID" value="OGL97301.1"/>
    <property type="molecule type" value="Genomic_DNA"/>
</dbReference>
<dbReference type="Pfam" id="PF13366">
    <property type="entry name" value="PDDEXK_3"/>
    <property type="match status" value="1"/>
</dbReference>
<sequence length="127" mass="14881">MQQIQFIYEQLSYRIIGAIYDVYNNLGPGLKEKTYKDAITIALNKLQISFQREWCVKACYSGVVVGKRFFDFLIDNTIVLEIKIGNYYAPQHMKQTNDYLHVSKLKLAILAYFGSDRVRIKRLVNLY</sequence>
<dbReference type="STRING" id="1802421.A2318_01420"/>
<evidence type="ECO:0000313" key="1">
    <source>
        <dbReference type="EMBL" id="OGL97301.1"/>
    </source>
</evidence>